<name>K0SLP5_THAOC</name>
<feature type="domain" description="ODAD1 central coiled coil region" evidence="4">
    <location>
        <begin position="276"/>
        <end position="558"/>
    </location>
</feature>
<dbReference type="GO" id="GO:0003341">
    <property type="term" value="P:cilium movement"/>
    <property type="evidence" value="ECO:0007669"/>
    <property type="project" value="InterPro"/>
</dbReference>
<feature type="region of interest" description="Disordered" evidence="3">
    <location>
        <begin position="27"/>
        <end position="95"/>
    </location>
</feature>
<sequence length="734" mass="81316">MRRSIDDRPRWHDHDHACKIPIVGLPQTAGEKGKAPGCKNLNARRGGIGAARKSKPTPVSSKSIKAAAARQAQARNGIVHTERAPKESNTGGFNSPLDAAGAFARRPYHDHGGQADTRNQATVVGCGVTPVTPHSDGCCRPHDVFAAAKWRRVRRSRQARGGLAGANAPVAVGPVMRANIDLSEARKVANCNEIQSLKEDNKRLRVRLSNLQKSAALDHDQRGSDIAGMRKLVLQKRNEYNSQRSAVLELESKIGNLKDEAKLYSRTDSEEGPLSRQIRTLESRLDRAMVQYNEAHGILSTYEHIVKRLQEERVSYDNQLTALERTLESKQRDCNDMLLLSGDAAHAREVALQALQKAKWEFEDDRTKRTRDVRERQQHVRIRQQMIKKHRRLAEEKRKALSTADAAEAESVSAPVPIGGTNTEQQMADQELALNIYETAFRKIKEVVGVESVSEVTHKVVSQEATTDSLNDLTLNNQDKIEDLTRIHGELLDVVEKSKLSMPGAGPSKSGKSIDEQQETLYLRQSLLERTKSQHDRIALVMVSIKAGVEHLQDKLVCLPREEFGHSASKVSEGEGALPEAIRKCGDALVSCHNSNRDSELRLETEKNDERFDELKRSGTFVARVTHSKAYNVSRLMQSLATPPAEVSRGASALQTRRPLTCGARERPSNQRITLPSAKEATAFDDESCADPAPVDEDDLAVARAGVKKSSYNVVAMEERRALRSRKRAEEGSP</sequence>
<dbReference type="GO" id="GO:0097542">
    <property type="term" value="C:ciliary tip"/>
    <property type="evidence" value="ECO:0007669"/>
    <property type="project" value="TreeGrafter"/>
</dbReference>
<dbReference type="EMBL" id="AGNL01022950">
    <property type="protein sequence ID" value="EJK59412.1"/>
    <property type="molecule type" value="Genomic_DNA"/>
</dbReference>
<evidence type="ECO:0000313" key="5">
    <source>
        <dbReference type="EMBL" id="EJK59412.1"/>
    </source>
</evidence>
<accession>K0SLP5</accession>
<keyword evidence="6" id="KW-1185">Reference proteome</keyword>
<comment type="caution">
    <text evidence="5">The sequence shown here is derived from an EMBL/GenBank/DDBJ whole genome shotgun (WGS) entry which is preliminary data.</text>
</comment>
<dbReference type="PANTHER" id="PTHR46518:SF1">
    <property type="entry name" value="OUTER DYNEIN ARM-DOCKING COMPLEX SUBUNIT 3"/>
    <property type="match status" value="1"/>
</dbReference>
<dbReference type="Pfam" id="PF21773">
    <property type="entry name" value="ODAD1_CC"/>
    <property type="match status" value="1"/>
</dbReference>
<feature type="coiled-coil region" evidence="2">
    <location>
        <begin position="299"/>
        <end position="333"/>
    </location>
</feature>
<organism evidence="5 6">
    <name type="scientific">Thalassiosira oceanica</name>
    <name type="common">Marine diatom</name>
    <dbReference type="NCBI Taxonomy" id="159749"/>
    <lineage>
        <taxon>Eukaryota</taxon>
        <taxon>Sar</taxon>
        <taxon>Stramenopiles</taxon>
        <taxon>Ochrophyta</taxon>
        <taxon>Bacillariophyta</taxon>
        <taxon>Coscinodiscophyceae</taxon>
        <taxon>Thalassiosirophycidae</taxon>
        <taxon>Thalassiosirales</taxon>
        <taxon>Thalassiosiraceae</taxon>
        <taxon>Thalassiosira</taxon>
    </lineage>
</organism>
<feature type="coiled-coil region" evidence="2">
    <location>
        <begin position="240"/>
        <end position="267"/>
    </location>
</feature>
<protein>
    <recommendedName>
        <fullName evidence="4">ODAD1 central coiled coil region domain-containing protein</fullName>
    </recommendedName>
</protein>
<dbReference type="eggNOG" id="ENOG502RUKH">
    <property type="taxonomic scope" value="Eukaryota"/>
</dbReference>
<evidence type="ECO:0000259" key="4">
    <source>
        <dbReference type="Pfam" id="PF21773"/>
    </source>
</evidence>
<dbReference type="PANTHER" id="PTHR46518">
    <property type="entry name" value="COILED-COIL DOMAIN-CONTAINING PROTEIN 151"/>
    <property type="match status" value="1"/>
</dbReference>
<dbReference type="AlphaFoldDB" id="K0SLP5"/>
<dbReference type="GO" id="GO:0036064">
    <property type="term" value="C:ciliary basal body"/>
    <property type="evidence" value="ECO:0007669"/>
    <property type="project" value="TreeGrafter"/>
</dbReference>
<dbReference type="Proteomes" id="UP000266841">
    <property type="component" value="Unassembled WGS sequence"/>
</dbReference>
<dbReference type="GO" id="GO:0035253">
    <property type="term" value="C:ciliary rootlet"/>
    <property type="evidence" value="ECO:0007669"/>
    <property type="project" value="TreeGrafter"/>
</dbReference>
<dbReference type="InterPro" id="IPR049258">
    <property type="entry name" value="ODAD1_CC"/>
</dbReference>
<gene>
    <name evidence="5" type="ORF">THAOC_20370</name>
</gene>
<reference evidence="5 6" key="1">
    <citation type="journal article" date="2012" name="Genome Biol.">
        <title>Genome and low-iron response of an oceanic diatom adapted to chronic iron limitation.</title>
        <authorList>
            <person name="Lommer M."/>
            <person name="Specht M."/>
            <person name="Roy A.S."/>
            <person name="Kraemer L."/>
            <person name="Andreson R."/>
            <person name="Gutowska M.A."/>
            <person name="Wolf J."/>
            <person name="Bergner S.V."/>
            <person name="Schilhabel M.B."/>
            <person name="Klostermeier U.C."/>
            <person name="Beiko R.G."/>
            <person name="Rosenstiel P."/>
            <person name="Hippler M."/>
            <person name="Laroche J."/>
        </authorList>
    </citation>
    <scope>NUCLEOTIDE SEQUENCE [LARGE SCALE GENOMIC DNA]</scope>
    <source>
        <strain evidence="5 6">CCMP1005</strain>
    </source>
</reference>
<dbReference type="OMA" id="ARKVANC"/>
<evidence type="ECO:0000256" key="3">
    <source>
        <dbReference type="SAM" id="MobiDB-lite"/>
    </source>
</evidence>
<feature type="region of interest" description="Disordered" evidence="3">
    <location>
        <begin position="396"/>
        <end position="421"/>
    </location>
</feature>
<dbReference type="OrthoDB" id="10255247at2759"/>
<proteinExistence type="predicted"/>
<dbReference type="InterPro" id="IPR033192">
    <property type="entry name" value="ODAD3"/>
</dbReference>
<evidence type="ECO:0000256" key="1">
    <source>
        <dbReference type="ARBA" id="ARBA00023054"/>
    </source>
</evidence>
<dbReference type="GO" id="GO:0036158">
    <property type="term" value="P:outer dynein arm assembly"/>
    <property type="evidence" value="ECO:0007669"/>
    <property type="project" value="InterPro"/>
</dbReference>
<evidence type="ECO:0000256" key="2">
    <source>
        <dbReference type="SAM" id="Coils"/>
    </source>
</evidence>
<keyword evidence="1 2" id="KW-0175">Coiled coil</keyword>
<evidence type="ECO:0000313" key="6">
    <source>
        <dbReference type="Proteomes" id="UP000266841"/>
    </source>
</evidence>
<feature type="compositionally biased region" description="Low complexity" evidence="3">
    <location>
        <begin position="66"/>
        <end position="75"/>
    </location>
</feature>